<dbReference type="AlphaFoldDB" id="F9WP81"/>
<name>F9WP81_TRYVY</name>
<feature type="non-terminal residue" evidence="1">
    <location>
        <position position="1"/>
    </location>
</feature>
<dbReference type="Proteomes" id="UP000009027">
    <property type="component" value="Unassembled WGS sequence"/>
</dbReference>
<keyword evidence="2" id="KW-1185">Reference proteome</keyword>
<sequence length="70" mass="7343">EKDVGLDCSPHEGIELVQDSNSGFAGCRNCPVSEVTMDGLVSLLIDHGGGVPHLLEALRVRGGEWREGAG</sequence>
<evidence type="ECO:0000313" key="2">
    <source>
        <dbReference type="Proteomes" id="UP000009027"/>
    </source>
</evidence>
<protein>
    <submittedName>
        <fullName evidence="1">Uncharacterized protein</fullName>
    </submittedName>
</protein>
<evidence type="ECO:0000313" key="1">
    <source>
        <dbReference type="EMBL" id="CCD19356.1"/>
    </source>
</evidence>
<dbReference type="EMBL" id="CAEX01003243">
    <property type="protein sequence ID" value="CCD19356.1"/>
    <property type="molecule type" value="Genomic_DNA"/>
</dbReference>
<proteinExistence type="predicted"/>
<gene>
    <name evidence="1" type="ORF">TvY486_0020550</name>
</gene>
<accession>F9WP81</accession>
<reference evidence="1 2" key="1">
    <citation type="journal article" date="2012" name="Proc. Natl. Acad. Sci. U.S.A.">
        <title>Antigenic diversity is generated by distinct evolutionary mechanisms in African trypanosome species.</title>
        <authorList>
            <person name="Jackson A.P."/>
            <person name="Berry A."/>
            <person name="Aslett M."/>
            <person name="Allison H.C."/>
            <person name="Burton P."/>
            <person name="Vavrova-Anderson J."/>
            <person name="Brown R."/>
            <person name="Browne H."/>
            <person name="Corton N."/>
            <person name="Hauser H."/>
            <person name="Gamble J."/>
            <person name="Gilderthorp R."/>
            <person name="Marcello L."/>
            <person name="McQuillan J."/>
            <person name="Otto T.D."/>
            <person name="Quail M.A."/>
            <person name="Sanders M.J."/>
            <person name="van Tonder A."/>
            <person name="Ginger M.L."/>
            <person name="Field M.C."/>
            <person name="Barry J.D."/>
            <person name="Hertz-Fowler C."/>
            <person name="Berriman M."/>
        </authorList>
    </citation>
    <scope>NUCLEOTIDE SEQUENCE</scope>
    <source>
        <strain evidence="1 2">Y486</strain>
    </source>
</reference>
<organism evidence="1 2">
    <name type="scientific">Trypanosoma vivax (strain Y486)</name>
    <dbReference type="NCBI Taxonomy" id="1055687"/>
    <lineage>
        <taxon>Eukaryota</taxon>
        <taxon>Discoba</taxon>
        <taxon>Euglenozoa</taxon>
        <taxon>Kinetoplastea</taxon>
        <taxon>Metakinetoplastina</taxon>
        <taxon>Trypanosomatida</taxon>
        <taxon>Trypanosomatidae</taxon>
        <taxon>Trypanosoma</taxon>
        <taxon>Duttonella</taxon>
    </lineage>
</organism>